<evidence type="ECO:0000259" key="5">
    <source>
        <dbReference type="PROSITE" id="PS50048"/>
    </source>
</evidence>
<evidence type="ECO:0000256" key="2">
    <source>
        <dbReference type="ARBA" id="ARBA00022723"/>
    </source>
</evidence>
<feature type="compositionally biased region" description="Basic and acidic residues" evidence="4">
    <location>
        <begin position="646"/>
        <end position="657"/>
    </location>
</feature>
<dbReference type="GO" id="GO:0006351">
    <property type="term" value="P:DNA-templated transcription"/>
    <property type="evidence" value="ECO:0007669"/>
    <property type="project" value="InterPro"/>
</dbReference>
<accession>A0A9P5TPE6</accession>
<feature type="region of interest" description="Disordered" evidence="4">
    <location>
        <begin position="1"/>
        <end position="30"/>
    </location>
</feature>
<gene>
    <name evidence="6" type="ORF">CPB84DRAFT_1707532</name>
</gene>
<proteinExistence type="predicted"/>
<keyword evidence="3" id="KW-0539">Nucleus</keyword>
<feature type="region of interest" description="Disordered" evidence="4">
    <location>
        <begin position="123"/>
        <end position="158"/>
    </location>
</feature>
<dbReference type="GO" id="GO:0008270">
    <property type="term" value="F:zinc ion binding"/>
    <property type="evidence" value="ECO:0007669"/>
    <property type="project" value="InterPro"/>
</dbReference>
<comment type="subcellular location">
    <subcellularLocation>
        <location evidence="1">Nucleus</location>
    </subcellularLocation>
</comment>
<evidence type="ECO:0000313" key="6">
    <source>
        <dbReference type="EMBL" id="KAF8902573.1"/>
    </source>
</evidence>
<reference evidence="6" key="1">
    <citation type="submission" date="2020-11" db="EMBL/GenBank/DDBJ databases">
        <authorList>
            <consortium name="DOE Joint Genome Institute"/>
            <person name="Ahrendt S."/>
            <person name="Riley R."/>
            <person name="Andreopoulos W."/>
            <person name="LaButti K."/>
            <person name="Pangilinan J."/>
            <person name="Ruiz-duenas F.J."/>
            <person name="Barrasa J.M."/>
            <person name="Sanchez-Garcia M."/>
            <person name="Camarero S."/>
            <person name="Miyauchi S."/>
            <person name="Serrano A."/>
            <person name="Linde D."/>
            <person name="Babiker R."/>
            <person name="Drula E."/>
            <person name="Ayuso-Fernandez I."/>
            <person name="Pacheco R."/>
            <person name="Padilla G."/>
            <person name="Ferreira P."/>
            <person name="Barriuso J."/>
            <person name="Kellner H."/>
            <person name="Castanera R."/>
            <person name="Alfaro M."/>
            <person name="Ramirez L."/>
            <person name="Pisabarro A.G."/>
            <person name="Kuo A."/>
            <person name="Tritt A."/>
            <person name="Lipzen A."/>
            <person name="He G."/>
            <person name="Yan M."/>
            <person name="Ng V."/>
            <person name="Cullen D."/>
            <person name="Martin F."/>
            <person name="Rosso M.-N."/>
            <person name="Henrissat B."/>
            <person name="Hibbett D."/>
            <person name="Martinez A.T."/>
            <person name="Grigoriev I.V."/>
        </authorList>
    </citation>
    <scope>NUCLEOTIDE SEQUENCE</scope>
    <source>
        <strain evidence="6">AH 44721</strain>
    </source>
</reference>
<name>A0A9P5TPE6_GYMJU</name>
<feature type="region of interest" description="Disordered" evidence="4">
    <location>
        <begin position="229"/>
        <end position="257"/>
    </location>
</feature>
<comment type="caution">
    <text evidence="6">The sequence shown here is derived from an EMBL/GenBank/DDBJ whole genome shotgun (WGS) entry which is preliminary data.</text>
</comment>
<feature type="region of interest" description="Disordered" evidence="4">
    <location>
        <begin position="627"/>
        <end position="689"/>
    </location>
</feature>
<dbReference type="InterPro" id="IPR001138">
    <property type="entry name" value="Zn2Cys6_DnaBD"/>
</dbReference>
<dbReference type="CDD" id="cd00067">
    <property type="entry name" value="GAL4"/>
    <property type="match status" value="1"/>
</dbReference>
<dbReference type="Pfam" id="PF04082">
    <property type="entry name" value="Fungal_trans"/>
    <property type="match status" value="1"/>
</dbReference>
<dbReference type="SUPFAM" id="SSF57701">
    <property type="entry name" value="Zn2/Cys6 DNA-binding domain"/>
    <property type="match status" value="1"/>
</dbReference>
<dbReference type="Proteomes" id="UP000724874">
    <property type="component" value="Unassembled WGS sequence"/>
</dbReference>
<evidence type="ECO:0000256" key="1">
    <source>
        <dbReference type="ARBA" id="ARBA00004123"/>
    </source>
</evidence>
<dbReference type="GO" id="GO:0003677">
    <property type="term" value="F:DNA binding"/>
    <property type="evidence" value="ECO:0007669"/>
    <property type="project" value="InterPro"/>
</dbReference>
<dbReference type="Gene3D" id="4.10.240.10">
    <property type="entry name" value="Zn(2)-C6 fungal-type DNA-binding domain"/>
    <property type="match status" value="1"/>
</dbReference>
<dbReference type="PROSITE" id="PS50048">
    <property type="entry name" value="ZN2_CY6_FUNGAL_2"/>
    <property type="match status" value="1"/>
</dbReference>
<dbReference type="PROSITE" id="PS00463">
    <property type="entry name" value="ZN2_CY6_FUNGAL_1"/>
    <property type="match status" value="1"/>
</dbReference>
<dbReference type="EMBL" id="JADNYJ010000035">
    <property type="protein sequence ID" value="KAF8902573.1"/>
    <property type="molecule type" value="Genomic_DNA"/>
</dbReference>
<dbReference type="PANTHER" id="PTHR31001">
    <property type="entry name" value="UNCHARACTERIZED TRANSCRIPTIONAL REGULATORY PROTEIN"/>
    <property type="match status" value="1"/>
</dbReference>
<keyword evidence="2" id="KW-0479">Metal-binding</keyword>
<dbReference type="InterPro" id="IPR007219">
    <property type="entry name" value="XnlR_reg_dom"/>
</dbReference>
<dbReference type="InterPro" id="IPR036864">
    <property type="entry name" value="Zn2-C6_fun-type_DNA-bd_sf"/>
</dbReference>
<sequence>MDSPSSSLLHPSSSTPPATSQHPSASSTAPQIRSRITVVCAECKRLKLKCDRRTPCGSCTKRDTVVRCIYSPAAAEKVDLHSLNNRLIQVESFISMISSGQQQLPAFQSSYLLPNPSAASSSSTPASSFNLNFSNHHQPSHQHHHHYAPPQSHPSSNSIALSPQDFASIWLDGLDLGVSWLPPSSSPHHQQQLQVYPNGASAGYIKLEPSTIDAALSLPLNGAPTVVDVDNNSHFSQQPSRAASPLNSSSHRRSQQNSSVQLLLPALSIYYPVPTISPPGTSPSSSSAFPHQSSASNTLHLTQQQPQYTKPQVTPALLVLLPSLQRCKRLLHRAREVSHVRPIPFEPTSSNGGGAWKAFEGRCIMLLSGGMTEERERERARKEKAREAKRARQIYFGGIHGLQSDDAEMDDANGTKNKDAEEQSASGEGQSLTFFATMCAVLAIGSYYSSSSGDSNPHATESPAFFYALSQQALGVWDTHVSSTSGSSSSASAAADEAERMDYLLACLVGVEYLMLSRSDEEKEREDDPTTSPVHSLVGRLVNAHRTMGLGKDTSSASRKSKNGLGVPSTVAMSKRLEKEKIKDEWKRMVLWQVMYCDLFTADVLGHQPFIPSYSFSAKLPSCSSSPSSEISIGSAEQELSEDEFQQSHDDMQHDGYDSSFNTRNPNSSRQRHRQQHQQPQSTLPDPNNLEAYEEVHPYLGARYRLTQLAQAVKDRIAHPDCCCGYTLDQAATLEDEIRRWYADLPASLKAALSTASSAATASSSLPPGRTLPRSPFHDLLPSDSTGEDSAGRDFGADKAALAQSCELAIMVNVLIVKIYTPFLRHASSTSATATNGGNATQSFYSASVGGISSSACQATVHAAQAILRAGKVLCAAPSSQNNNPTDGQDVVLPSLFDYYPLDKIIFDAVVICAHAGLTGKAATFAFDAGVLLEDVYSGLELLSDMFAGNGMGVGLGEKQKRVVEALYKRVQHRGGNASLLKRKHDQVDIAGAFSGQSFLCFERIIA</sequence>
<protein>
    <recommendedName>
        <fullName evidence="5">Zn(2)-C6 fungal-type domain-containing protein</fullName>
    </recommendedName>
</protein>
<evidence type="ECO:0000256" key="3">
    <source>
        <dbReference type="ARBA" id="ARBA00023242"/>
    </source>
</evidence>
<feature type="region of interest" description="Disordered" evidence="4">
    <location>
        <begin position="403"/>
        <end position="427"/>
    </location>
</feature>
<organism evidence="6 7">
    <name type="scientific">Gymnopilus junonius</name>
    <name type="common">Spectacular rustgill mushroom</name>
    <name type="synonym">Gymnopilus spectabilis subsp. junonius</name>
    <dbReference type="NCBI Taxonomy" id="109634"/>
    <lineage>
        <taxon>Eukaryota</taxon>
        <taxon>Fungi</taxon>
        <taxon>Dikarya</taxon>
        <taxon>Basidiomycota</taxon>
        <taxon>Agaricomycotina</taxon>
        <taxon>Agaricomycetes</taxon>
        <taxon>Agaricomycetidae</taxon>
        <taxon>Agaricales</taxon>
        <taxon>Agaricineae</taxon>
        <taxon>Hymenogastraceae</taxon>
        <taxon>Gymnopilus</taxon>
    </lineage>
</organism>
<feature type="region of interest" description="Disordered" evidence="4">
    <location>
        <begin position="760"/>
        <end position="792"/>
    </location>
</feature>
<evidence type="ECO:0000256" key="4">
    <source>
        <dbReference type="SAM" id="MobiDB-lite"/>
    </source>
</evidence>
<evidence type="ECO:0000313" key="7">
    <source>
        <dbReference type="Proteomes" id="UP000724874"/>
    </source>
</evidence>
<dbReference type="OrthoDB" id="2269373at2759"/>
<dbReference type="PANTHER" id="PTHR31001:SF81">
    <property type="entry name" value="ZN(II)2CYS6 TRANSCRIPTION FACTOR"/>
    <property type="match status" value="1"/>
</dbReference>
<dbReference type="AlphaFoldDB" id="A0A9P5TPE6"/>
<dbReference type="GO" id="GO:0005634">
    <property type="term" value="C:nucleus"/>
    <property type="evidence" value="ECO:0007669"/>
    <property type="project" value="UniProtKB-SubCell"/>
</dbReference>
<dbReference type="InterPro" id="IPR050613">
    <property type="entry name" value="Sec_Metabolite_Reg"/>
</dbReference>
<dbReference type="GO" id="GO:0000981">
    <property type="term" value="F:DNA-binding transcription factor activity, RNA polymerase II-specific"/>
    <property type="evidence" value="ECO:0007669"/>
    <property type="project" value="InterPro"/>
</dbReference>
<feature type="domain" description="Zn(2)-C6 fungal-type" evidence="5">
    <location>
        <begin position="39"/>
        <end position="70"/>
    </location>
</feature>
<dbReference type="SMART" id="SM00066">
    <property type="entry name" value="GAL4"/>
    <property type="match status" value="1"/>
</dbReference>
<feature type="compositionally biased region" description="Polar residues" evidence="4">
    <location>
        <begin position="230"/>
        <end position="241"/>
    </location>
</feature>
<feature type="compositionally biased region" description="Basic residues" evidence="4">
    <location>
        <begin position="138"/>
        <end position="147"/>
    </location>
</feature>
<keyword evidence="7" id="KW-1185">Reference proteome</keyword>
<feature type="compositionally biased region" description="Low complexity" evidence="4">
    <location>
        <begin position="123"/>
        <end position="132"/>
    </location>
</feature>
<dbReference type="Pfam" id="PF00172">
    <property type="entry name" value="Zn_clus"/>
    <property type="match status" value="1"/>
</dbReference>